<name>A0A3N4HNY7_ASCIM</name>
<feature type="region of interest" description="Disordered" evidence="1">
    <location>
        <begin position="1"/>
        <end position="124"/>
    </location>
</feature>
<organism evidence="2 3">
    <name type="scientific">Ascobolus immersus RN42</name>
    <dbReference type="NCBI Taxonomy" id="1160509"/>
    <lineage>
        <taxon>Eukaryota</taxon>
        <taxon>Fungi</taxon>
        <taxon>Dikarya</taxon>
        <taxon>Ascomycota</taxon>
        <taxon>Pezizomycotina</taxon>
        <taxon>Pezizomycetes</taxon>
        <taxon>Pezizales</taxon>
        <taxon>Ascobolaceae</taxon>
        <taxon>Ascobolus</taxon>
    </lineage>
</organism>
<dbReference type="EMBL" id="ML119762">
    <property type="protein sequence ID" value="RPA75545.1"/>
    <property type="molecule type" value="Genomic_DNA"/>
</dbReference>
<feature type="compositionally biased region" description="Polar residues" evidence="1">
    <location>
        <begin position="39"/>
        <end position="50"/>
    </location>
</feature>
<reference evidence="2 3" key="1">
    <citation type="journal article" date="2018" name="Nat. Ecol. Evol.">
        <title>Pezizomycetes genomes reveal the molecular basis of ectomycorrhizal truffle lifestyle.</title>
        <authorList>
            <person name="Murat C."/>
            <person name="Payen T."/>
            <person name="Noel B."/>
            <person name="Kuo A."/>
            <person name="Morin E."/>
            <person name="Chen J."/>
            <person name="Kohler A."/>
            <person name="Krizsan K."/>
            <person name="Balestrini R."/>
            <person name="Da Silva C."/>
            <person name="Montanini B."/>
            <person name="Hainaut M."/>
            <person name="Levati E."/>
            <person name="Barry K.W."/>
            <person name="Belfiori B."/>
            <person name="Cichocki N."/>
            <person name="Clum A."/>
            <person name="Dockter R.B."/>
            <person name="Fauchery L."/>
            <person name="Guy J."/>
            <person name="Iotti M."/>
            <person name="Le Tacon F."/>
            <person name="Lindquist E.A."/>
            <person name="Lipzen A."/>
            <person name="Malagnac F."/>
            <person name="Mello A."/>
            <person name="Molinier V."/>
            <person name="Miyauchi S."/>
            <person name="Poulain J."/>
            <person name="Riccioni C."/>
            <person name="Rubini A."/>
            <person name="Sitrit Y."/>
            <person name="Splivallo R."/>
            <person name="Traeger S."/>
            <person name="Wang M."/>
            <person name="Zifcakova L."/>
            <person name="Wipf D."/>
            <person name="Zambonelli A."/>
            <person name="Paolocci F."/>
            <person name="Nowrousian M."/>
            <person name="Ottonello S."/>
            <person name="Baldrian P."/>
            <person name="Spatafora J.W."/>
            <person name="Henrissat B."/>
            <person name="Nagy L.G."/>
            <person name="Aury J.M."/>
            <person name="Wincker P."/>
            <person name="Grigoriev I.V."/>
            <person name="Bonfante P."/>
            <person name="Martin F.M."/>
        </authorList>
    </citation>
    <scope>NUCLEOTIDE SEQUENCE [LARGE SCALE GENOMIC DNA]</scope>
    <source>
        <strain evidence="2 3">RN42</strain>
    </source>
</reference>
<dbReference type="OrthoDB" id="8963323at2759"/>
<accession>A0A3N4HNY7</accession>
<evidence type="ECO:0000256" key="1">
    <source>
        <dbReference type="SAM" id="MobiDB-lite"/>
    </source>
</evidence>
<evidence type="ECO:0000313" key="2">
    <source>
        <dbReference type="EMBL" id="RPA75545.1"/>
    </source>
</evidence>
<protein>
    <submittedName>
        <fullName evidence="2">Uncharacterized protein</fullName>
    </submittedName>
</protein>
<dbReference type="Proteomes" id="UP000275078">
    <property type="component" value="Unassembled WGS sequence"/>
</dbReference>
<dbReference type="AlphaFoldDB" id="A0A3N4HNY7"/>
<feature type="compositionally biased region" description="Polar residues" evidence="1">
    <location>
        <begin position="98"/>
        <end position="124"/>
    </location>
</feature>
<feature type="compositionally biased region" description="Polar residues" evidence="1">
    <location>
        <begin position="59"/>
        <end position="90"/>
    </location>
</feature>
<feature type="compositionally biased region" description="Polar residues" evidence="1">
    <location>
        <begin position="15"/>
        <end position="32"/>
    </location>
</feature>
<keyword evidence="3" id="KW-1185">Reference proteome</keyword>
<gene>
    <name evidence="2" type="ORF">BJ508DRAFT_332062</name>
</gene>
<evidence type="ECO:0000313" key="3">
    <source>
        <dbReference type="Proteomes" id="UP000275078"/>
    </source>
</evidence>
<proteinExistence type="predicted"/>
<sequence>MEVNVATCSPVPYVNTRNQEPGNRQENNQVDTGNWLRGTRNTNQEPGTRNQEIERKSTKSTPETGSVYPPSQHQEPGTRNQEPGTRNQEPGNREEINQVDTGNRLSISTKSTPGTKNQEPGTRK</sequence>